<evidence type="ECO:0000313" key="2">
    <source>
        <dbReference type="Proteomes" id="UP000221165"/>
    </source>
</evidence>
<keyword evidence="2" id="KW-1185">Reference proteome</keyword>
<dbReference type="RefSeq" id="XP_067916876.1">
    <property type="nucleotide sequence ID" value="XM_068071148.1"/>
</dbReference>
<dbReference type="EMBL" id="MIGC01009412">
    <property type="protein sequence ID" value="PHJ15142.1"/>
    <property type="molecule type" value="Genomic_DNA"/>
</dbReference>
<comment type="caution">
    <text evidence="1">The sequence shown here is derived from an EMBL/GenBank/DDBJ whole genome shotgun (WGS) entry which is preliminary data.</text>
</comment>
<feature type="non-terminal residue" evidence="1">
    <location>
        <position position="45"/>
    </location>
</feature>
<gene>
    <name evidence="1" type="ORF">CSUI_011047</name>
</gene>
<organism evidence="1 2">
    <name type="scientific">Cystoisospora suis</name>
    <dbReference type="NCBI Taxonomy" id="483139"/>
    <lineage>
        <taxon>Eukaryota</taxon>
        <taxon>Sar</taxon>
        <taxon>Alveolata</taxon>
        <taxon>Apicomplexa</taxon>
        <taxon>Conoidasida</taxon>
        <taxon>Coccidia</taxon>
        <taxon>Eucoccidiorida</taxon>
        <taxon>Eimeriorina</taxon>
        <taxon>Sarcocystidae</taxon>
        <taxon>Cystoisospora</taxon>
    </lineage>
</organism>
<dbReference type="GeneID" id="94434359"/>
<name>A0A2C6KF02_9APIC</name>
<reference evidence="1 2" key="1">
    <citation type="journal article" date="2017" name="Int. J. Parasitol.">
        <title>The genome of the protozoan parasite Cystoisospora suis and a reverse vaccinology approach to identify vaccine candidates.</title>
        <authorList>
            <person name="Palmieri N."/>
            <person name="Shrestha A."/>
            <person name="Ruttkowski B."/>
            <person name="Beck T."/>
            <person name="Vogl C."/>
            <person name="Tomley F."/>
            <person name="Blake D.P."/>
            <person name="Joachim A."/>
        </authorList>
    </citation>
    <scope>NUCLEOTIDE SEQUENCE [LARGE SCALE GENOMIC DNA]</scope>
    <source>
        <strain evidence="1 2">Wien I</strain>
    </source>
</reference>
<evidence type="ECO:0000313" key="1">
    <source>
        <dbReference type="EMBL" id="PHJ15142.1"/>
    </source>
</evidence>
<protein>
    <submittedName>
        <fullName evidence="1">Uncharacterized protein</fullName>
    </submittedName>
</protein>
<dbReference type="AlphaFoldDB" id="A0A2C6KF02"/>
<accession>A0A2C6KF02</accession>
<dbReference type="VEuPathDB" id="ToxoDB:CSUI_011047"/>
<sequence length="45" mass="5112">MKGELKQQEEIVCVCLVVGCMHDRSCRLVIPNSFQKETLFSKAGR</sequence>
<dbReference type="Proteomes" id="UP000221165">
    <property type="component" value="Unassembled WGS sequence"/>
</dbReference>
<proteinExistence type="predicted"/>